<protein>
    <submittedName>
        <fullName evidence="2">Uncharacterized protein</fullName>
    </submittedName>
</protein>
<keyword evidence="1" id="KW-1133">Transmembrane helix</keyword>
<evidence type="ECO:0000313" key="2">
    <source>
        <dbReference type="EMBL" id="MBE1236703.1"/>
    </source>
</evidence>
<dbReference type="AlphaFoldDB" id="A0A8J6YLD1"/>
<gene>
    <name evidence="2" type="ORF">IHV25_03425</name>
</gene>
<organism evidence="2 3">
    <name type="scientific">Phaeovibrio sulfidiphilus</name>
    <dbReference type="NCBI Taxonomy" id="1220600"/>
    <lineage>
        <taxon>Bacteria</taxon>
        <taxon>Pseudomonadati</taxon>
        <taxon>Pseudomonadota</taxon>
        <taxon>Alphaproteobacteria</taxon>
        <taxon>Rhodospirillales</taxon>
        <taxon>Rhodospirillaceae</taxon>
        <taxon>Phaeovibrio</taxon>
    </lineage>
</organism>
<name>A0A8J6YLD1_9PROT</name>
<proteinExistence type="predicted"/>
<accession>A0A8J6YLD1</accession>
<dbReference type="RefSeq" id="WP_192533701.1">
    <property type="nucleotide sequence ID" value="NZ_JACZHT010000002.1"/>
</dbReference>
<dbReference type="Proteomes" id="UP000631034">
    <property type="component" value="Unassembled WGS sequence"/>
</dbReference>
<evidence type="ECO:0000313" key="3">
    <source>
        <dbReference type="Proteomes" id="UP000631034"/>
    </source>
</evidence>
<keyword evidence="3" id="KW-1185">Reference proteome</keyword>
<dbReference type="EMBL" id="JACZHT010000002">
    <property type="protein sequence ID" value="MBE1236703.1"/>
    <property type="molecule type" value="Genomic_DNA"/>
</dbReference>
<evidence type="ECO:0000256" key="1">
    <source>
        <dbReference type="SAM" id="Phobius"/>
    </source>
</evidence>
<keyword evidence="1" id="KW-0472">Membrane</keyword>
<comment type="caution">
    <text evidence="2">The sequence shown here is derived from an EMBL/GenBank/DDBJ whole genome shotgun (WGS) entry which is preliminary data.</text>
</comment>
<reference evidence="2" key="1">
    <citation type="submission" date="2020-10" db="EMBL/GenBank/DDBJ databases">
        <title>Genome sequence of the unusual species of purple photosynthetic bacteria, Phaeovibrio sulfidiphilus DSM 23193, type strain.</title>
        <authorList>
            <person name="Kyndt J.A."/>
            <person name="Meyer T.E."/>
        </authorList>
    </citation>
    <scope>NUCLEOTIDE SEQUENCE</scope>
    <source>
        <strain evidence="2">DSM 23193</strain>
    </source>
</reference>
<sequence>MFLLKILFTLAAIIGVWVVFRAASRMARGERRTTPAEEAARAARAATEARAGKSVDLVKCPSCGAYHDSGTPCACRNGRPE</sequence>
<feature type="transmembrane region" description="Helical" evidence="1">
    <location>
        <begin position="6"/>
        <end position="23"/>
    </location>
</feature>
<keyword evidence="1" id="KW-0812">Transmembrane</keyword>